<dbReference type="PANTHER" id="PTHR10993">
    <property type="entry name" value="OCTANOYLTRANSFERASE"/>
    <property type="match status" value="1"/>
</dbReference>
<evidence type="ECO:0000256" key="2">
    <source>
        <dbReference type="ARBA" id="ARBA00022679"/>
    </source>
</evidence>
<feature type="binding site" evidence="5">
    <location>
        <begin position="96"/>
        <end position="103"/>
    </location>
    <ligand>
        <name>substrate</name>
    </ligand>
</feature>
<dbReference type="Gene3D" id="3.30.930.10">
    <property type="entry name" value="Bira Bifunctional Protein, Domain 2"/>
    <property type="match status" value="1"/>
</dbReference>
<accession>A0A6V8NZW3</accession>
<dbReference type="EMBL" id="BLRX01000205">
    <property type="protein sequence ID" value="GFP25795.1"/>
    <property type="molecule type" value="Genomic_DNA"/>
</dbReference>
<evidence type="ECO:0000256" key="6">
    <source>
        <dbReference type="PIRNR" id="PIRNR016262"/>
    </source>
</evidence>
<dbReference type="PANTHER" id="PTHR10993:SF7">
    <property type="entry name" value="LIPOYLTRANSFERASE 2, MITOCHONDRIAL-RELATED"/>
    <property type="match status" value="1"/>
</dbReference>
<dbReference type="GO" id="GO:0009249">
    <property type="term" value="P:protein lipoylation"/>
    <property type="evidence" value="ECO:0007669"/>
    <property type="project" value="InterPro"/>
</dbReference>
<reference evidence="10 11" key="1">
    <citation type="journal article" date="2020" name="Front. Microbiol.">
        <title>Single-cell genomics of novel Actinobacteria with the Wood-Ljungdahl pathway discovered in a serpentinizing system.</title>
        <authorList>
            <person name="Merino N."/>
            <person name="Kawai M."/>
            <person name="Boyd E.S."/>
            <person name="Colman D.R."/>
            <person name="McGlynn S.E."/>
            <person name="Nealson K.H."/>
            <person name="Kurokawa K."/>
            <person name="Hongoh Y."/>
        </authorList>
    </citation>
    <scope>NUCLEOTIDE SEQUENCE [LARGE SCALE GENOMIC DNA]</scope>
    <source>
        <strain evidence="10 11">S25</strain>
    </source>
</reference>
<protein>
    <recommendedName>
        <fullName evidence="5 6">Octanoyltransferase</fullName>
        <ecNumber evidence="5 6">2.3.1.181</ecNumber>
    </recommendedName>
    <alternativeName>
        <fullName evidence="5">Lipoate-protein ligase B</fullName>
    </alternativeName>
    <alternativeName>
        <fullName evidence="5">Lipoyl/octanoyl transferase</fullName>
    </alternativeName>
    <alternativeName>
        <fullName evidence="5">Octanoyl-[acyl-carrier-protein]-protein N-octanoyltransferase</fullName>
    </alternativeName>
</protein>
<dbReference type="GO" id="GO:0005737">
    <property type="term" value="C:cytoplasm"/>
    <property type="evidence" value="ECO:0007669"/>
    <property type="project" value="UniProtKB-SubCell"/>
</dbReference>
<dbReference type="Pfam" id="PF21948">
    <property type="entry name" value="LplA-B_cat"/>
    <property type="match status" value="1"/>
</dbReference>
<dbReference type="Proteomes" id="UP000543224">
    <property type="component" value="Unassembled WGS sequence"/>
</dbReference>
<evidence type="ECO:0000256" key="1">
    <source>
        <dbReference type="ARBA" id="ARBA00004821"/>
    </source>
</evidence>
<dbReference type="EC" id="2.3.1.181" evidence="5 6"/>
<keyword evidence="3 5" id="KW-0012">Acyltransferase</keyword>
<dbReference type="NCBIfam" id="NF010925">
    <property type="entry name" value="PRK14345.1"/>
    <property type="match status" value="1"/>
</dbReference>
<dbReference type="PIRSF" id="PIRSF016262">
    <property type="entry name" value="LPLase"/>
    <property type="match status" value="1"/>
</dbReference>
<dbReference type="HAMAP" id="MF_00013">
    <property type="entry name" value="LipB"/>
    <property type="match status" value="1"/>
</dbReference>
<dbReference type="AlphaFoldDB" id="A0A6V8NZW3"/>
<evidence type="ECO:0000256" key="7">
    <source>
        <dbReference type="PIRSR" id="PIRSR016262-1"/>
    </source>
</evidence>
<dbReference type="InterPro" id="IPR045864">
    <property type="entry name" value="aa-tRNA-synth_II/BPL/LPL"/>
</dbReference>
<dbReference type="NCBIfam" id="TIGR00214">
    <property type="entry name" value="lipB"/>
    <property type="match status" value="1"/>
</dbReference>
<evidence type="ECO:0000256" key="3">
    <source>
        <dbReference type="ARBA" id="ARBA00023315"/>
    </source>
</evidence>
<comment type="subcellular location">
    <subcellularLocation>
        <location evidence="5">Cytoplasm</location>
    </subcellularLocation>
</comment>
<feature type="domain" description="BPL/LPL catalytic" evidence="9">
    <location>
        <begin position="51"/>
        <end position="233"/>
    </location>
</feature>
<organism evidence="10 11">
    <name type="scientific">Candidatus Hakubella thermalkaliphila</name>
    <dbReference type="NCBI Taxonomy" id="2754717"/>
    <lineage>
        <taxon>Bacteria</taxon>
        <taxon>Bacillati</taxon>
        <taxon>Actinomycetota</taxon>
        <taxon>Actinomycetota incertae sedis</taxon>
        <taxon>Candidatus Hakubellales</taxon>
        <taxon>Candidatus Hakubellaceae</taxon>
        <taxon>Candidatus Hakubella</taxon>
    </lineage>
</organism>
<comment type="similarity">
    <text evidence="5 6">Belongs to the LipB family.</text>
</comment>
<feature type="binding site" evidence="5">
    <location>
        <begin position="163"/>
        <end position="165"/>
    </location>
    <ligand>
        <name>substrate</name>
    </ligand>
</feature>
<sequence length="248" mass="28247">MRRKMPAVPQDREREGREKDACFCLWVDLGLSDYEEDFLFQERVVEARVGERLPDTIILQENYPVLTMGRSAESCHLLIPARLFQGECISLLDVNRGGEITYHGPGQLIISPIFKLKERGFNAHGYLHLLEEVTIRTLKSYGIEGQRIEGLRGVWVGEKKVAAVGIAIRRWTTFHGFCLNANMDLRPFSYIIPCGIRHKKVTSLQELLGQDVDMDQLKEQVRDSMAAVFGLEIAPVSREGIEDLLRHP</sequence>
<evidence type="ECO:0000256" key="4">
    <source>
        <dbReference type="ARBA" id="ARBA00024732"/>
    </source>
</evidence>
<keyword evidence="2 5" id="KW-0808">Transferase</keyword>
<gene>
    <name evidence="5" type="primary">lipB</name>
    <name evidence="10" type="ORF">HKBW3S25_01276</name>
</gene>
<evidence type="ECO:0000256" key="5">
    <source>
        <dbReference type="HAMAP-Rule" id="MF_00013"/>
    </source>
</evidence>
<proteinExistence type="inferred from homology"/>
<dbReference type="CDD" id="cd16444">
    <property type="entry name" value="LipB"/>
    <property type="match status" value="1"/>
</dbReference>
<comment type="pathway">
    <text evidence="1 5 6">Protein modification; protein lipoylation via endogenous pathway; protein N(6)-(lipoyl)lysine from octanoyl-[acyl-carrier-protein]: step 1/2.</text>
</comment>
<evidence type="ECO:0000313" key="11">
    <source>
        <dbReference type="Proteomes" id="UP000543224"/>
    </source>
</evidence>
<feature type="site" description="Lowers pKa of active site Cys" evidence="5 8">
    <location>
        <position position="160"/>
    </location>
</feature>
<keyword evidence="5" id="KW-0963">Cytoplasm</keyword>
<evidence type="ECO:0000313" key="10">
    <source>
        <dbReference type="EMBL" id="GFP25795.1"/>
    </source>
</evidence>
<dbReference type="InterPro" id="IPR004143">
    <property type="entry name" value="BPL_LPL_catalytic"/>
</dbReference>
<comment type="caution">
    <text evidence="5">Lacks conserved residue(s) required for the propagation of feature annotation.</text>
</comment>
<feature type="active site" description="Acyl-thioester intermediate" evidence="5 7">
    <location>
        <position position="194"/>
    </location>
</feature>
<dbReference type="GO" id="GO:0033819">
    <property type="term" value="F:lipoyl(octanoyl) transferase activity"/>
    <property type="evidence" value="ECO:0007669"/>
    <property type="project" value="UniProtKB-EC"/>
</dbReference>
<comment type="miscellaneous">
    <text evidence="5">In the reaction, the free carboxyl group of octanoic acid is attached via an amide linkage to the epsilon-amino group of a specific lysine residue of lipoyl domains of lipoate-dependent enzymes.</text>
</comment>
<comment type="catalytic activity">
    <reaction evidence="5 6">
        <text>octanoyl-[ACP] + L-lysyl-[protein] = N(6)-octanoyl-L-lysyl-[protein] + holo-[ACP] + H(+)</text>
        <dbReference type="Rhea" id="RHEA:17665"/>
        <dbReference type="Rhea" id="RHEA-COMP:9636"/>
        <dbReference type="Rhea" id="RHEA-COMP:9685"/>
        <dbReference type="Rhea" id="RHEA-COMP:9752"/>
        <dbReference type="Rhea" id="RHEA-COMP:9928"/>
        <dbReference type="ChEBI" id="CHEBI:15378"/>
        <dbReference type="ChEBI" id="CHEBI:29969"/>
        <dbReference type="ChEBI" id="CHEBI:64479"/>
        <dbReference type="ChEBI" id="CHEBI:78463"/>
        <dbReference type="ChEBI" id="CHEBI:78809"/>
        <dbReference type="EC" id="2.3.1.181"/>
    </reaction>
</comment>
<comment type="caution">
    <text evidence="10">The sequence shown here is derived from an EMBL/GenBank/DDBJ whole genome shotgun (WGS) entry which is preliminary data.</text>
</comment>
<dbReference type="SUPFAM" id="SSF55681">
    <property type="entry name" value="Class II aaRS and biotin synthetases"/>
    <property type="match status" value="1"/>
</dbReference>
<evidence type="ECO:0000256" key="8">
    <source>
        <dbReference type="PIRSR" id="PIRSR016262-3"/>
    </source>
</evidence>
<dbReference type="PROSITE" id="PS51733">
    <property type="entry name" value="BPL_LPL_CATALYTIC"/>
    <property type="match status" value="1"/>
</dbReference>
<dbReference type="UniPathway" id="UPA00538">
    <property type="reaction ID" value="UER00592"/>
</dbReference>
<name>A0A6V8NZW3_9ACTN</name>
<dbReference type="InterPro" id="IPR000544">
    <property type="entry name" value="Octanoyltransferase"/>
</dbReference>
<evidence type="ECO:0000259" key="9">
    <source>
        <dbReference type="PROSITE" id="PS51733"/>
    </source>
</evidence>
<comment type="function">
    <text evidence="4 5 6">Catalyzes the transfer of endogenously produced octanoic acid from octanoyl-acyl-carrier-protein onto the lipoyl domains of lipoate-dependent enzymes. Lipoyl-ACP can also act as a substrate although octanoyl-ACP is likely to be the physiological substrate.</text>
</comment>